<name>A0AAV7DJJ2_ENGPU</name>
<accession>A0AAV7DJJ2</accession>
<evidence type="ECO:0008006" key="4">
    <source>
        <dbReference type="Google" id="ProtNLM"/>
    </source>
</evidence>
<dbReference type="Proteomes" id="UP000824782">
    <property type="component" value="Unassembled WGS sequence"/>
</dbReference>
<gene>
    <name evidence="2" type="ORF">GDO81_002269</name>
</gene>
<dbReference type="EMBL" id="WNYA01000001">
    <property type="protein sequence ID" value="KAG8597371.1"/>
    <property type="molecule type" value="Genomic_DNA"/>
</dbReference>
<evidence type="ECO:0000313" key="3">
    <source>
        <dbReference type="Proteomes" id="UP000824782"/>
    </source>
</evidence>
<protein>
    <recommendedName>
        <fullName evidence="4">Secreted protein</fullName>
    </recommendedName>
</protein>
<proteinExistence type="predicted"/>
<feature type="chain" id="PRO_5043462394" description="Secreted protein" evidence="1">
    <location>
        <begin position="20"/>
        <end position="99"/>
    </location>
</feature>
<sequence>MYHCLYKLLPLQLMSSFMALMEVIKCEYKNTAFLFSALSNQYCNGKPSTANRLTNPDQGWAKCPEISSITSAMTGTIIEQGSWVLCCAGHKSVCKYRRL</sequence>
<keyword evidence="1" id="KW-0732">Signal</keyword>
<feature type="signal peptide" evidence="1">
    <location>
        <begin position="1"/>
        <end position="19"/>
    </location>
</feature>
<reference evidence="2" key="1">
    <citation type="thesis" date="2020" institute="ProQuest LLC" country="789 East Eisenhower Parkway, Ann Arbor, MI, USA">
        <title>Comparative Genomics and Chromosome Evolution.</title>
        <authorList>
            <person name="Mudd A.B."/>
        </authorList>
    </citation>
    <scope>NUCLEOTIDE SEQUENCE</scope>
    <source>
        <strain evidence="2">237g6f4</strain>
        <tissue evidence="2">Blood</tissue>
    </source>
</reference>
<keyword evidence="3" id="KW-1185">Reference proteome</keyword>
<organism evidence="2 3">
    <name type="scientific">Engystomops pustulosus</name>
    <name type="common">Tungara frog</name>
    <name type="synonym">Physalaemus pustulosus</name>
    <dbReference type="NCBI Taxonomy" id="76066"/>
    <lineage>
        <taxon>Eukaryota</taxon>
        <taxon>Metazoa</taxon>
        <taxon>Chordata</taxon>
        <taxon>Craniata</taxon>
        <taxon>Vertebrata</taxon>
        <taxon>Euteleostomi</taxon>
        <taxon>Amphibia</taxon>
        <taxon>Batrachia</taxon>
        <taxon>Anura</taxon>
        <taxon>Neobatrachia</taxon>
        <taxon>Hyloidea</taxon>
        <taxon>Leptodactylidae</taxon>
        <taxon>Leiuperinae</taxon>
        <taxon>Engystomops</taxon>
    </lineage>
</organism>
<evidence type="ECO:0000313" key="2">
    <source>
        <dbReference type="EMBL" id="KAG8597371.1"/>
    </source>
</evidence>
<evidence type="ECO:0000256" key="1">
    <source>
        <dbReference type="SAM" id="SignalP"/>
    </source>
</evidence>
<comment type="caution">
    <text evidence="2">The sequence shown here is derived from an EMBL/GenBank/DDBJ whole genome shotgun (WGS) entry which is preliminary data.</text>
</comment>
<dbReference type="AlphaFoldDB" id="A0AAV7DJJ2"/>